<dbReference type="SMART" id="SM00382">
    <property type="entry name" value="AAA"/>
    <property type="match status" value="1"/>
</dbReference>
<dbReference type="STRING" id="645991.Sgly_2767"/>
<dbReference type="SUPFAM" id="SSF52540">
    <property type="entry name" value="P-loop containing nucleoside triphosphate hydrolases"/>
    <property type="match status" value="1"/>
</dbReference>
<evidence type="ECO:0000256" key="1">
    <source>
        <dbReference type="ARBA" id="ARBA00022448"/>
    </source>
</evidence>
<dbReference type="CDD" id="cd03293">
    <property type="entry name" value="ABC_NrtD_SsuB_transporters"/>
    <property type="match status" value="1"/>
</dbReference>
<dbReference type="EC" id="3.6.3.36" evidence="5"/>
<keyword evidence="5" id="KW-0378">Hydrolase</keyword>
<evidence type="ECO:0000256" key="2">
    <source>
        <dbReference type="ARBA" id="ARBA00022741"/>
    </source>
</evidence>
<accession>F0SXX7</accession>
<name>F0SXX7_SYNGF</name>
<evidence type="ECO:0000313" key="5">
    <source>
        <dbReference type="EMBL" id="ADY57038.1"/>
    </source>
</evidence>
<gene>
    <name evidence="5" type="ordered locus">Sgly_2767</name>
</gene>
<proteinExistence type="predicted"/>
<evidence type="ECO:0000259" key="4">
    <source>
        <dbReference type="PROSITE" id="PS50893"/>
    </source>
</evidence>
<dbReference type="InterPro" id="IPR027417">
    <property type="entry name" value="P-loop_NTPase"/>
</dbReference>
<dbReference type="eggNOG" id="COG1116">
    <property type="taxonomic scope" value="Bacteria"/>
</dbReference>
<evidence type="ECO:0000313" key="6">
    <source>
        <dbReference type="Proteomes" id="UP000007488"/>
    </source>
</evidence>
<keyword evidence="2" id="KW-0547">Nucleotide-binding</keyword>
<dbReference type="InterPro" id="IPR050166">
    <property type="entry name" value="ABC_transporter_ATP-bind"/>
</dbReference>
<dbReference type="PROSITE" id="PS00211">
    <property type="entry name" value="ABC_TRANSPORTER_1"/>
    <property type="match status" value="1"/>
</dbReference>
<feature type="domain" description="ABC transporter" evidence="4">
    <location>
        <begin position="20"/>
        <end position="257"/>
    </location>
</feature>
<dbReference type="KEGG" id="sgy:Sgly_2767"/>
<protein>
    <submittedName>
        <fullName evidence="5">Taurine-transporting ATPase</fullName>
        <ecNumber evidence="5">3.6.3.36</ecNumber>
    </submittedName>
</protein>
<dbReference type="Proteomes" id="UP000007488">
    <property type="component" value="Chromosome"/>
</dbReference>
<organism evidence="5 6">
    <name type="scientific">Syntrophobotulus glycolicus (strain DSM 8271 / FlGlyR)</name>
    <dbReference type="NCBI Taxonomy" id="645991"/>
    <lineage>
        <taxon>Bacteria</taxon>
        <taxon>Bacillati</taxon>
        <taxon>Bacillota</taxon>
        <taxon>Clostridia</taxon>
        <taxon>Eubacteriales</taxon>
        <taxon>Desulfitobacteriaceae</taxon>
        <taxon>Syntrophobotulus</taxon>
    </lineage>
</organism>
<dbReference type="Gene3D" id="3.40.50.300">
    <property type="entry name" value="P-loop containing nucleotide triphosphate hydrolases"/>
    <property type="match status" value="1"/>
</dbReference>
<dbReference type="PROSITE" id="PS50893">
    <property type="entry name" value="ABC_TRANSPORTER_2"/>
    <property type="match status" value="1"/>
</dbReference>
<keyword evidence="3" id="KW-0067">ATP-binding</keyword>
<dbReference type="RefSeq" id="WP_013625858.1">
    <property type="nucleotide sequence ID" value="NC_015172.1"/>
</dbReference>
<dbReference type="InterPro" id="IPR003439">
    <property type="entry name" value="ABC_transporter-like_ATP-bd"/>
</dbReference>
<reference evidence="5 6" key="1">
    <citation type="journal article" date="2011" name="Stand. Genomic Sci.">
        <title>Complete genome sequence of Syntrophobotulus glycolicus type strain (FlGlyR).</title>
        <authorList>
            <person name="Han C."/>
            <person name="Mwirichia R."/>
            <person name="Chertkov O."/>
            <person name="Held B."/>
            <person name="Lapidus A."/>
            <person name="Nolan M."/>
            <person name="Lucas S."/>
            <person name="Hammon N."/>
            <person name="Deshpande S."/>
            <person name="Cheng J.F."/>
            <person name="Tapia R."/>
            <person name="Goodwin L."/>
            <person name="Pitluck S."/>
            <person name="Huntemann M."/>
            <person name="Liolios K."/>
            <person name="Ivanova N."/>
            <person name="Pagani I."/>
            <person name="Mavromatis K."/>
            <person name="Ovchinikova G."/>
            <person name="Pati A."/>
            <person name="Chen A."/>
            <person name="Palaniappan K."/>
            <person name="Land M."/>
            <person name="Hauser L."/>
            <person name="Brambilla E.M."/>
            <person name="Rohde M."/>
            <person name="Spring S."/>
            <person name="Sikorski J."/>
            <person name="Goker M."/>
            <person name="Woyke T."/>
            <person name="Bristow J."/>
            <person name="Eisen J.A."/>
            <person name="Markowitz V."/>
            <person name="Hugenholtz P."/>
            <person name="Kyrpides N.C."/>
            <person name="Klenk H.P."/>
            <person name="Detter J.C."/>
        </authorList>
    </citation>
    <scope>NUCLEOTIDE SEQUENCE [LARGE SCALE GENOMIC DNA]</scope>
    <source>
        <strain evidence="6">DSM 8271 / FlGlyR</strain>
    </source>
</reference>
<dbReference type="InterPro" id="IPR017871">
    <property type="entry name" value="ABC_transporter-like_CS"/>
</dbReference>
<dbReference type="AlphaFoldDB" id="F0SXX7"/>
<dbReference type="EMBL" id="CP002547">
    <property type="protein sequence ID" value="ADY57038.1"/>
    <property type="molecule type" value="Genomic_DNA"/>
</dbReference>
<dbReference type="PANTHER" id="PTHR42788">
    <property type="entry name" value="TAURINE IMPORT ATP-BINDING PROTEIN-RELATED"/>
    <property type="match status" value="1"/>
</dbReference>
<dbReference type="Pfam" id="PF00005">
    <property type="entry name" value="ABC_tran"/>
    <property type="match status" value="1"/>
</dbReference>
<dbReference type="InterPro" id="IPR003593">
    <property type="entry name" value="AAA+_ATPase"/>
</dbReference>
<dbReference type="GO" id="GO:0005524">
    <property type="term" value="F:ATP binding"/>
    <property type="evidence" value="ECO:0007669"/>
    <property type="project" value="UniProtKB-KW"/>
</dbReference>
<dbReference type="PANTHER" id="PTHR42788:SF13">
    <property type="entry name" value="ALIPHATIC SULFONATES IMPORT ATP-BINDING PROTEIN SSUB"/>
    <property type="match status" value="1"/>
</dbReference>
<keyword evidence="6" id="KW-1185">Reference proteome</keyword>
<dbReference type="GO" id="GO:0016887">
    <property type="term" value="F:ATP hydrolysis activity"/>
    <property type="evidence" value="ECO:0007669"/>
    <property type="project" value="InterPro"/>
</dbReference>
<dbReference type="HOGENOM" id="CLU_000604_1_22_9"/>
<dbReference type="OrthoDB" id="9801958at2"/>
<keyword evidence="1" id="KW-0813">Transport</keyword>
<sequence length="299" mass="33383">MSTKLQENGVSEGWNPENKIVIQSLSKVYEINSTREDGKNQFLAIEDVNLVVNKGEFITIVGPSGCGKSTLLDIIAGLSKQNSGDIFIDNKKITGPDLDRGIVLQGYALLPWRTVRQNVEMGLEIKKVPKNQRKEISTKFIDLVGLSGFEDRFPYELSGGMKQRVAIARALAYDPEVLLMDEPFAAVDAQTREALQDELLRIWEETSKTIIFVTHSIDEAVALADRVAVMSVNPGTIKEIIEIKLPRPRRVGDLKASTEFSWIRHKVWESLNNGQSEINKNEKQDSIDLAEEISSSTVL</sequence>
<reference evidence="6" key="2">
    <citation type="submission" date="2011-02" db="EMBL/GenBank/DDBJ databases">
        <title>The complete genome of Syntrophobotulus glycolicus DSM 8271.</title>
        <authorList>
            <person name="Lucas S."/>
            <person name="Copeland A."/>
            <person name="Lapidus A."/>
            <person name="Bruce D."/>
            <person name="Goodwin L."/>
            <person name="Pitluck S."/>
            <person name="Kyrpides N."/>
            <person name="Mavromatis K."/>
            <person name="Pagani I."/>
            <person name="Ivanova N."/>
            <person name="Mikhailova N."/>
            <person name="Chertkov O."/>
            <person name="Held B."/>
            <person name="Detter J.C."/>
            <person name="Tapia R."/>
            <person name="Han C."/>
            <person name="Land M."/>
            <person name="Hauser L."/>
            <person name="Markowitz V."/>
            <person name="Cheng J.-F."/>
            <person name="Hugenholtz P."/>
            <person name="Woyke T."/>
            <person name="Wu D."/>
            <person name="Spring S."/>
            <person name="Schroeder M."/>
            <person name="Brambilla E."/>
            <person name="Klenk H.-P."/>
            <person name="Eisen J.A."/>
        </authorList>
    </citation>
    <scope>NUCLEOTIDE SEQUENCE [LARGE SCALE GENOMIC DNA]</scope>
    <source>
        <strain evidence="6">DSM 8271 / FlGlyR</strain>
    </source>
</reference>
<evidence type="ECO:0000256" key="3">
    <source>
        <dbReference type="ARBA" id="ARBA00022840"/>
    </source>
</evidence>